<comment type="catalytic activity">
    <reaction evidence="7">
        <text>L-threonyl-[protein] + ATP = O-phospho-L-threonyl-[protein] + ADP + H(+)</text>
        <dbReference type="Rhea" id="RHEA:46608"/>
        <dbReference type="Rhea" id="RHEA-COMP:11060"/>
        <dbReference type="Rhea" id="RHEA-COMP:11605"/>
        <dbReference type="ChEBI" id="CHEBI:15378"/>
        <dbReference type="ChEBI" id="CHEBI:30013"/>
        <dbReference type="ChEBI" id="CHEBI:30616"/>
        <dbReference type="ChEBI" id="CHEBI:61977"/>
        <dbReference type="ChEBI" id="CHEBI:456216"/>
        <dbReference type="EC" id="2.7.11.1"/>
    </reaction>
</comment>
<dbReference type="EC" id="2.7.11.1" evidence="1"/>
<dbReference type="Gene3D" id="1.10.510.10">
    <property type="entry name" value="Transferase(Phosphotransferase) domain 1"/>
    <property type="match status" value="1"/>
</dbReference>
<organism evidence="13 14">
    <name type="scientific">Thermostichus vulcanus str. 'Rupite'</name>
    <dbReference type="NCBI Taxonomy" id="2813851"/>
    <lineage>
        <taxon>Bacteria</taxon>
        <taxon>Bacillati</taxon>
        <taxon>Cyanobacteriota</taxon>
        <taxon>Cyanophyceae</taxon>
        <taxon>Thermostichales</taxon>
        <taxon>Thermostichaceae</taxon>
        <taxon>Thermostichus</taxon>
    </lineage>
</organism>
<dbReference type="Proteomes" id="UP000830835">
    <property type="component" value="Unassembled WGS sequence"/>
</dbReference>
<keyword evidence="2" id="KW-0723">Serine/threonine-protein kinase</keyword>
<dbReference type="PANTHER" id="PTHR24363">
    <property type="entry name" value="SERINE/THREONINE PROTEIN KINASE"/>
    <property type="match status" value="1"/>
</dbReference>
<evidence type="ECO:0000256" key="2">
    <source>
        <dbReference type="ARBA" id="ARBA00022527"/>
    </source>
</evidence>
<dbReference type="Pfam" id="PF00072">
    <property type="entry name" value="Response_reg"/>
    <property type="match status" value="1"/>
</dbReference>
<evidence type="ECO:0000256" key="4">
    <source>
        <dbReference type="ARBA" id="ARBA00022741"/>
    </source>
</evidence>
<evidence type="ECO:0000256" key="7">
    <source>
        <dbReference type="ARBA" id="ARBA00047899"/>
    </source>
</evidence>
<keyword evidence="5" id="KW-0418">Kinase</keyword>
<dbReference type="InterPro" id="IPR017441">
    <property type="entry name" value="Protein_kinase_ATP_BS"/>
</dbReference>
<dbReference type="InterPro" id="IPR011009">
    <property type="entry name" value="Kinase-like_dom_sf"/>
</dbReference>
<evidence type="ECO:0000256" key="8">
    <source>
        <dbReference type="ARBA" id="ARBA00048679"/>
    </source>
</evidence>
<dbReference type="RefSeq" id="WP_244349603.1">
    <property type="nucleotide sequence ID" value="NZ_JAFIRA010000009.1"/>
</dbReference>
<protein>
    <recommendedName>
        <fullName evidence="1">non-specific serine/threonine protein kinase</fullName>
        <ecNumber evidence="1">2.7.11.1</ecNumber>
    </recommendedName>
</protein>
<keyword evidence="14" id="KW-1185">Reference proteome</keyword>
<dbReference type="PROSITE" id="PS50011">
    <property type="entry name" value="PROTEIN_KINASE_DOM"/>
    <property type="match status" value="1"/>
</dbReference>
<reference evidence="13" key="1">
    <citation type="submission" date="2021-02" db="EMBL/GenBank/DDBJ databases">
        <title>The CRISPR/cas machinery reduction and long-range gene transfer in the hot spring cyanobacterium Synechococcus.</title>
        <authorList>
            <person name="Dvorak P."/>
            <person name="Jahodarova E."/>
            <person name="Hasler P."/>
            <person name="Poulickova A."/>
        </authorList>
    </citation>
    <scope>NUCLEOTIDE SEQUENCE</scope>
    <source>
        <strain evidence="13">Rupite</strain>
    </source>
</reference>
<feature type="binding site" evidence="10">
    <location>
        <position position="178"/>
    </location>
    <ligand>
        <name>ATP</name>
        <dbReference type="ChEBI" id="CHEBI:30616"/>
    </ligand>
</feature>
<proteinExistence type="predicted"/>
<evidence type="ECO:0000256" key="5">
    <source>
        <dbReference type="ARBA" id="ARBA00022777"/>
    </source>
</evidence>
<dbReference type="CDD" id="cd17574">
    <property type="entry name" value="REC_OmpR"/>
    <property type="match status" value="1"/>
</dbReference>
<evidence type="ECO:0000256" key="6">
    <source>
        <dbReference type="ARBA" id="ARBA00022840"/>
    </source>
</evidence>
<dbReference type="CDD" id="cd14014">
    <property type="entry name" value="STKc_PknB_like"/>
    <property type="match status" value="1"/>
</dbReference>
<dbReference type="PROSITE" id="PS00107">
    <property type="entry name" value="PROTEIN_KINASE_ATP"/>
    <property type="match status" value="1"/>
</dbReference>
<gene>
    <name evidence="13" type="ORF">JX360_05535</name>
</gene>
<sequence length="425" mass="47224">MVSGEPLGQILLVDEDPAVNQQLKLRLEQAGYSAVVVESGAKALEAIVHHPLDLVLMELALPGLSGLELLQMIRSARSRMELPVLILSSRTDSNTMVTAFDLGADDYITKPFNPEVVLARIRSQITLAATKRASAPQQQNSVGKGRYQIERLVGIGGFSQTYLARDTHRPGNPRCVIKRLQRMDDKDGEGKDWTDEHKKVMEIAKAAFEREADILEKLGSHPHIPKLLAHFEEDGQFYTVQNFVPGSSLRQQSNQGVIWSPAQTAYFLCELLKILTFVHQHGVIHGDIKPSNIIQTQGDKRTYFTLIDFGAIKRIEDQPSEHVTSFIGTIGYAPYEQYSGRPRFNSDIFALGRVAVEMSTGTLPEIGESLEEAIPFGFGDPRLLAILERMIATDADERYPTAQSVLEEILPLRKQLLAELAAVRS</sequence>
<evidence type="ECO:0000313" key="14">
    <source>
        <dbReference type="Proteomes" id="UP000830835"/>
    </source>
</evidence>
<keyword evidence="6 10" id="KW-0067">ATP-binding</keyword>
<dbReference type="PROSITE" id="PS50110">
    <property type="entry name" value="RESPONSE_REGULATORY"/>
    <property type="match status" value="1"/>
</dbReference>
<comment type="caution">
    <text evidence="9">Lacks conserved residue(s) required for the propagation of feature annotation.</text>
</comment>
<keyword evidence="4 10" id="KW-0547">Nucleotide-binding</keyword>
<dbReference type="InterPro" id="IPR000719">
    <property type="entry name" value="Prot_kinase_dom"/>
</dbReference>
<evidence type="ECO:0000259" key="12">
    <source>
        <dbReference type="PROSITE" id="PS50110"/>
    </source>
</evidence>
<dbReference type="InterPro" id="IPR001789">
    <property type="entry name" value="Sig_transdc_resp-reg_receiver"/>
</dbReference>
<name>A0ABT0C9A4_THEVL</name>
<keyword evidence="3" id="KW-0808">Transferase</keyword>
<dbReference type="SUPFAM" id="SSF52172">
    <property type="entry name" value="CheY-like"/>
    <property type="match status" value="1"/>
</dbReference>
<comment type="caution">
    <text evidence="13">The sequence shown here is derived from an EMBL/GenBank/DDBJ whole genome shotgun (WGS) entry which is preliminary data.</text>
</comment>
<dbReference type="Gene3D" id="3.40.50.2300">
    <property type="match status" value="1"/>
</dbReference>
<dbReference type="EMBL" id="JAFIRA010000009">
    <property type="protein sequence ID" value="MCJ2542373.1"/>
    <property type="molecule type" value="Genomic_DNA"/>
</dbReference>
<dbReference type="InterPro" id="IPR011006">
    <property type="entry name" value="CheY-like_superfamily"/>
</dbReference>
<feature type="domain" description="Response regulatory" evidence="12">
    <location>
        <begin position="9"/>
        <end position="125"/>
    </location>
</feature>
<dbReference type="SUPFAM" id="SSF56112">
    <property type="entry name" value="Protein kinase-like (PK-like)"/>
    <property type="match status" value="1"/>
</dbReference>
<dbReference type="SMART" id="SM00220">
    <property type="entry name" value="S_TKc"/>
    <property type="match status" value="1"/>
</dbReference>
<dbReference type="PANTHER" id="PTHR24363:SF0">
    <property type="entry name" value="SERINE_THREONINE KINASE LIKE DOMAIN CONTAINING 1"/>
    <property type="match status" value="1"/>
</dbReference>
<evidence type="ECO:0000256" key="9">
    <source>
        <dbReference type="PROSITE-ProRule" id="PRU00169"/>
    </source>
</evidence>
<dbReference type="Pfam" id="PF00069">
    <property type="entry name" value="Pkinase"/>
    <property type="match status" value="1"/>
</dbReference>
<evidence type="ECO:0000259" key="11">
    <source>
        <dbReference type="PROSITE" id="PS50011"/>
    </source>
</evidence>
<evidence type="ECO:0000256" key="1">
    <source>
        <dbReference type="ARBA" id="ARBA00012513"/>
    </source>
</evidence>
<accession>A0ABT0C9A4</accession>
<dbReference type="SMART" id="SM00448">
    <property type="entry name" value="REC"/>
    <property type="match status" value="1"/>
</dbReference>
<evidence type="ECO:0000313" key="13">
    <source>
        <dbReference type="EMBL" id="MCJ2542373.1"/>
    </source>
</evidence>
<comment type="catalytic activity">
    <reaction evidence="8">
        <text>L-seryl-[protein] + ATP = O-phospho-L-seryl-[protein] + ADP + H(+)</text>
        <dbReference type="Rhea" id="RHEA:17989"/>
        <dbReference type="Rhea" id="RHEA-COMP:9863"/>
        <dbReference type="Rhea" id="RHEA-COMP:11604"/>
        <dbReference type="ChEBI" id="CHEBI:15378"/>
        <dbReference type="ChEBI" id="CHEBI:29999"/>
        <dbReference type="ChEBI" id="CHEBI:30616"/>
        <dbReference type="ChEBI" id="CHEBI:83421"/>
        <dbReference type="ChEBI" id="CHEBI:456216"/>
        <dbReference type="EC" id="2.7.11.1"/>
    </reaction>
</comment>
<feature type="domain" description="Protein kinase" evidence="11">
    <location>
        <begin position="147"/>
        <end position="425"/>
    </location>
</feature>
<evidence type="ECO:0000256" key="3">
    <source>
        <dbReference type="ARBA" id="ARBA00022679"/>
    </source>
</evidence>
<evidence type="ECO:0000256" key="10">
    <source>
        <dbReference type="PROSITE-ProRule" id="PRU10141"/>
    </source>
</evidence>